<gene>
    <name evidence="1" type="ORF">TUM4630_33210</name>
</gene>
<evidence type="ECO:0000313" key="2">
    <source>
        <dbReference type="Proteomes" id="UP000761574"/>
    </source>
</evidence>
<keyword evidence="2" id="KW-1185">Reference proteome</keyword>
<name>A0ABQ4NSN5_9GAMM</name>
<evidence type="ECO:0000313" key="1">
    <source>
        <dbReference type="EMBL" id="GIU02234.1"/>
    </source>
</evidence>
<protein>
    <submittedName>
        <fullName evidence="1">Uncharacterized protein</fullName>
    </submittedName>
</protein>
<accession>A0ABQ4NSN5</accession>
<reference evidence="1 2" key="1">
    <citation type="submission" date="2021-05" db="EMBL/GenBank/DDBJ databases">
        <title>Molecular characterization for Shewanella algae harboring chromosomal blaOXA-55-like strains isolated from clinical and environment sample.</title>
        <authorList>
            <person name="Ohama Y."/>
            <person name="Aoki K."/>
            <person name="Harada S."/>
            <person name="Moriya K."/>
            <person name="Ishii Y."/>
            <person name="Tateda K."/>
        </authorList>
    </citation>
    <scope>NUCLEOTIDE SEQUENCE [LARGE SCALE GENOMIC DNA]</scope>
    <source>
        <strain evidence="1 2">LMG 23746</strain>
    </source>
</reference>
<proteinExistence type="predicted"/>
<dbReference type="Proteomes" id="UP000761574">
    <property type="component" value="Unassembled WGS sequence"/>
</dbReference>
<organism evidence="1 2">
    <name type="scientific">Shewanella algidipiscicola</name>
    <dbReference type="NCBI Taxonomy" id="614070"/>
    <lineage>
        <taxon>Bacteria</taxon>
        <taxon>Pseudomonadati</taxon>
        <taxon>Pseudomonadota</taxon>
        <taxon>Gammaproteobacteria</taxon>
        <taxon>Alteromonadales</taxon>
        <taxon>Shewanellaceae</taxon>
        <taxon>Shewanella</taxon>
    </lineage>
</organism>
<dbReference type="EMBL" id="BPFB01000059">
    <property type="protein sequence ID" value="GIU02234.1"/>
    <property type="molecule type" value="Genomic_DNA"/>
</dbReference>
<sequence length="64" mass="7499">MEPRAWPHVSITSFADGLKHKNLHHNEKLHTPLAIRLTQYAGRAMEHCFKNRKIVNKKSKTKRP</sequence>
<comment type="caution">
    <text evidence="1">The sequence shown here is derived from an EMBL/GenBank/DDBJ whole genome shotgun (WGS) entry which is preliminary data.</text>
</comment>